<organism evidence="1 2">
    <name type="scientific">Limnofasciculus baicalensis BBK-W-15</name>
    <dbReference type="NCBI Taxonomy" id="2699891"/>
    <lineage>
        <taxon>Bacteria</taxon>
        <taxon>Bacillati</taxon>
        <taxon>Cyanobacteriota</taxon>
        <taxon>Cyanophyceae</taxon>
        <taxon>Coleofasciculales</taxon>
        <taxon>Coleofasciculaceae</taxon>
        <taxon>Limnofasciculus</taxon>
        <taxon>Limnofasciculus baicalensis</taxon>
    </lineage>
</organism>
<protein>
    <recommendedName>
        <fullName evidence="3">Tetratricopeptide repeat protein</fullName>
    </recommendedName>
</protein>
<name>A0AAE3GPP8_9CYAN</name>
<reference evidence="1" key="1">
    <citation type="submission" date="2022-06" db="EMBL/GenBank/DDBJ databases">
        <title>New cyanobacteria of genus Symplocastrum in benthos of Lake Baikal.</title>
        <authorList>
            <person name="Sorokovikova E."/>
            <person name="Tikhonova I."/>
            <person name="Krasnopeev A."/>
            <person name="Evseev P."/>
            <person name="Gladkikh A."/>
            <person name="Belykh O."/>
        </authorList>
    </citation>
    <scope>NUCLEOTIDE SEQUENCE</scope>
    <source>
        <strain evidence="1">BBK-W-15</strain>
    </source>
</reference>
<gene>
    <name evidence="1" type="ORF">NJ959_07020</name>
</gene>
<proteinExistence type="predicted"/>
<evidence type="ECO:0000313" key="1">
    <source>
        <dbReference type="EMBL" id="MCP2728224.1"/>
    </source>
</evidence>
<comment type="caution">
    <text evidence="1">The sequence shown here is derived from an EMBL/GenBank/DDBJ whole genome shotgun (WGS) entry which is preliminary data.</text>
</comment>
<evidence type="ECO:0008006" key="3">
    <source>
        <dbReference type="Google" id="ProtNLM"/>
    </source>
</evidence>
<sequence length="328" mass="37189">MYISEFLRHQIGFQSDSSDLQALDKLAGSSVGNVTFYDSFDDCVAHIQPWMPIYFFPIGSESGFEIGIHLRPSDIASKRFAIIRALDESAMIEVGLSLDHYIFRCLATYEGYVNEGDSLPSFEASVSLANRIFCKDFYQPGSYGDFISEESEEVASKIFGKSPFLYHESALFEDDVQNKFKILQEGIAAEPGCMVLYTDAAESYYKFKNYEQAAQMLVKSLKCFHHTAYSTDIEKYYEMGRALLQIVPEAFSEEAIGYLNITDDKERVLFTGEPYQDGNLVEGAKRLCDLCHYMGNYNNNISFNALKKIYSELGWKWALALCDLRSSS</sequence>
<dbReference type="AlphaFoldDB" id="A0AAE3GPP8"/>
<evidence type="ECO:0000313" key="2">
    <source>
        <dbReference type="Proteomes" id="UP001204953"/>
    </source>
</evidence>
<dbReference type="EMBL" id="JAMZMM010000045">
    <property type="protein sequence ID" value="MCP2728224.1"/>
    <property type="molecule type" value="Genomic_DNA"/>
</dbReference>
<dbReference type="Proteomes" id="UP001204953">
    <property type="component" value="Unassembled WGS sequence"/>
</dbReference>
<keyword evidence="2" id="KW-1185">Reference proteome</keyword>
<accession>A0AAE3GPP8</accession>
<dbReference type="RefSeq" id="WP_254011026.1">
    <property type="nucleotide sequence ID" value="NZ_JAMZMM010000045.1"/>
</dbReference>